<gene>
    <name evidence="1" type="ORF">CUN85_02295</name>
</gene>
<evidence type="ECO:0000313" key="1">
    <source>
        <dbReference type="EMBL" id="TGC11179.1"/>
    </source>
</evidence>
<name>A0A4E0R1U3_9EURY</name>
<dbReference type="EMBL" id="PGGK01000002">
    <property type="protein sequence ID" value="TGC11179.1"/>
    <property type="molecule type" value="Genomic_DNA"/>
</dbReference>
<evidence type="ECO:0000313" key="2">
    <source>
        <dbReference type="Proteomes" id="UP000297295"/>
    </source>
</evidence>
<dbReference type="Pfam" id="PF00132">
    <property type="entry name" value="Hexapep"/>
    <property type="match status" value="1"/>
</dbReference>
<organism evidence="1 2">
    <name type="scientific">Methanolobus halotolerans</name>
    <dbReference type="NCBI Taxonomy" id="2052935"/>
    <lineage>
        <taxon>Archaea</taxon>
        <taxon>Methanobacteriati</taxon>
        <taxon>Methanobacteriota</taxon>
        <taxon>Stenosarchaea group</taxon>
        <taxon>Methanomicrobia</taxon>
        <taxon>Methanosarcinales</taxon>
        <taxon>Methanosarcinaceae</taxon>
        <taxon>Methanolobus</taxon>
    </lineage>
</organism>
<comment type="caution">
    <text evidence="1">The sequence shown here is derived from an EMBL/GenBank/DDBJ whole genome shotgun (WGS) entry which is preliminary data.</text>
</comment>
<accession>A0A4E0R1U3</accession>
<sequence length="170" mass="18162">MIIDFKDKSPSIAEETFIADSAEIIGDVKVGKLSSIWFNAIVRGDMGSICIGSRTSIQDNVVIHTDTSMKTDVGDDVTVGHGAVIHGCRIGSNVIIGMNSTILNGAVIGNNSIIGANALVPEGKQFPDNSIVVGIPAKVIREVTNRDIRNISQNAAEYVELAKEYKHLNK</sequence>
<dbReference type="PANTHER" id="PTHR13061:SF29">
    <property type="entry name" value="GAMMA CARBONIC ANHYDRASE-LIKE 1, MITOCHONDRIAL-RELATED"/>
    <property type="match status" value="1"/>
</dbReference>
<dbReference type="InterPro" id="IPR050484">
    <property type="entry name" value="Transf_Hexapept/Carb_Anhydrase"/>
</dbReference>
<dbReference type="CDD" id="cd04645">
    <property type="entry name" value="LbH_gamma_CA_like"/>
    <property type="match status" value="1"/>
</dbReference>
<dbReference type="InterPro" id="IPR047324">
    <property type="entry name" value="LbH_gamma_CA-like"/>
</dbReference>
<dbReference type="OrthoDB" id="10940at2157"/>
<dbReference type="InterPro" id="IPR001451">
    <property type="entry name" value="Hexapep"/>
</dbReference>
<reference evidence="1 2" key="1">
    <citation type="submission" date="2017-11" db="EMBL/GenBank/DDBJ databases">
        <title>Isolation and Characterization of Methanogenic Archaea from Saline Meromictic Lake at Siberia.</title>
        <authorList>
            <person name="Shen Y."/>
            <person name="Huang H.-H."/>
            <person name="Lai M.-C."/>
            <person name="Chen S.-C."/>
        </authorList>
    </citation>
    <scope>NUCLEOTIDE SEQUENCE [LARGE SCALE GENOMIC DNA]</scope>
    <source>
        <strain evidence="1 2">SY-01</strain>
    </source>
</reference>
<dbReference type="InterPro" id="IPR011004">
    <property type="entry name" value="Trimer_LpxA-like_sf"/>
</dbReference>
<keyword evidence="2" id="KW-1185">Reference proteome</keyword>
<dbReference type="Proteomes" id="UP000297295">
    <property type="component" value="Unassembled WGS sequence"/>
</dbReference>
<proteinExistence type="predicted"/>
<protein>
    <submittedName>
        <fullName evidence="1">Gamma carbonic anhydrase family protein</fullName>
    </submittedName>
</protein>
<dbReference type="PANTHER" id="PTHR13061">
    <property type="entry name" value="DYNACTIN SUBUNIT P25"/>
    <property type="match status" value="1"/>
</dbReference>
<dbReference type="Gene3D" id="2.160.10.10">
    <property type="entry name" value="Hexapeptide repeat proteins"/>
    <property type="match status" value="1"/>
</dbReference>
<dbReference type="AlphaFoldDB" id="A0A4E0R1U3"/>
<dbReference type="SUPFAM" id="SSF51161">
    <property type="entry name" value="Trimeric LpxA-like enzymes"/>
    <property type="match status" value="1"/>
</dbReference>